<proteinExistence type="predicted"/>
<evidence type="ECO:0008006" key="5">
    <source>
        <dbReference type="Google" id="ProtNLM"/>
    </source>
</evidence>
<gene>
    <name evidence="3" type="ORF">EFK50_12900</name>
</gene>
<feature type="chain" id="PRO_5018316056" description="DUF3592 domain-containing protein" evidence="2">
    <location>
        <begin position="25"/>
        <end position="134"/>
    </location>
</feature>
<keyword evidence="2" id="KW-0732">Signal</keyword>
<comment type="caution">
    <text evidence="3">The sequence shown here is derived from an EMBL/GenBank/DDBJ whole genome shotgun (WGS) entry which is preliminary data.</text>
</comment>
<keyword evidence="4" id="KW-1185">Reference proteome</keyword>
<evidence type="ECO:0000256" key="2">
    <source>
        <dbReference type="SAM" id="SignalP"/>
    </source>
</evidence>
<dbReference type="Proteomes" id="UP000267128">
    <property type="component" value="Unassembled WGS sequence"/>
</dbReference>
<keyword evidence="1" id="KW-0812">Transmembrane</keyword>
<feature type="signal peptide" evidence="2">
    <location>
        <begin position="1"/>
        <end position="24"/>
    </location>
</feature>
<reference evidence="3 4" key="1">
    <citation type="submission" date="2018-11" db="EMBL/GenBank/DDBJ databases">
        <authorList>
            <person name="Li F."/>
        </authorList>
    </citation>
    <scope>NUCLEOTIDE SEQUENCE [LARGE SCALE GENOMIC DNA]</scope>
    <source>
        <strain evidence="3 4">Gsoil 097</strain>
    </source>
</reference>
<evidence type="ECO:0000313" key="3">
    <source>
        <dbReference type="EMBL" id="RNL62649.1"/>
    </source>
</evidence>
<name>A0A3N0CH85_9ACTN</name>
<feature type="transmembrane region" description="Helical" evidence="1">
    <location>
        <begin position="112"/>
        <end position="130"/>
    </location>
</feature>
<evidence type="ECO:0000256" key="1">
    <source>
        <dbReference type="SAM" id="Phobius"/>
    </source>
</evidence>
<dbReference type="AlphaFoldDB" id="A0A3N0CH85"/>
<keyword evidence="1" id="KW-1133">Transmembrane helix</keyword>
<sequence>MRSPRSFWAALTLLLVGVAFAALAAWSMVARSTIPLALDGTVTSIELRHEKHPGVDDVWMVGFDDDGPRHLDRAVAALLTEGDRVRKDAWSRTLVVDGETHDVALSDDARRMLVLAPVVGGAFAVLLVAGSRRP</sequence>
<evidence type="ECO:0000313" key="4">
    <source>
        <dbReference type="Proteomes" id="UP000267128"/>
    </source>
</evidence>
<dbReference type="RefSeq" id="WP_123227945.1">
    <property type="nucleotide sequence ID" value="NZ_RJSE01000007.1"/>
</dbReference>
<protein>
    <recommendedName>
        <fullName evidence="5">DUF3592 domain-containing protein</fullName>
    </recommendedName>
</protein>
<dbReference type="EMBL" id="RJSE01000007">
    <property type="protein sequence ID" value="RNL62649.1"/>
    <property type="molecule type" value="Genomic_DNA"/>
</dbReference>
<organism evidence="3 4">
    <name type="scientific">Nocardioides marmoriginsengisoli</name>
    <dbReference type="NCBI Taxonomy" id="661483"/>
    <lineage>
        <taxon>Bacteria</taxon>
        <taxon>Bacillati</taxon>
        <taxon>Actinomycetota</taxon>
        <taxon>Actinomycetes</taxon>
        <taxon>Propionibacteriales</taxon>
        <taxon>Nocardioidaceae</taxon>
        <taxon>Nocardioides</taxon>
    </lineage>
</organism>
<accession>A0A3N0CH85</accession>
<keyword evidence="1" id="KW-0472">Membrane</keyword>
<dbReference type="OrthoDB" id="3830824at2"/>